<keyword evidence="2 5" id="KW-0812">Transmembrane</keyword>
<comment type="caution">
    <text evidence="7">The sequence shown here is derived from an EMBL/GenBank/DDBJ whole genome shotgun (WGS) entry which is preliminary data.</text>
</comment>
<feature type="domain" description="Major facilitator superfamily (MFS) profile" evidence="6">
    <location>
        <begin position="15"/>
        <end position="383"/>
    </location>
</feature>
<feature type="transmembrane region" description="Helical" evidence="5">
    <location>
        <begin position="167"/>
        <end position="188"/>
    </location>
</feature>
<feature type="transmembrane region" description="Helical" evidence="5">
    <location>
        <begin position="137"/>
        <end position="161"/>
    </location>
</feature>
<feature type="transmembrane region" description="Helical" evidence="5">
    <location>
        <begin position="299"/>
        <end position="320"/>
    </location>
</feature>
<proteinExistence type="predicted"/>
<keyword evidence="8" id="KW-1185">Reference proteome</keyword>
<dbReference type="Gene3D" id="1.20.1250.20">
    <property type="entry name" value="MFS general substrate transporter like domains"/>
    <property type="match status" value="2"/>
</dbReference>
<dbReference type="Proteomes" id="UP001596513">
    <property type="component" value="Unassembled WGS sequence"/>
</dbReference>
<feature type="transmembrane region" description="Helical" evidence="5">
    <location>
        <begin position="17"/>
        <end position="37"/>
    </location>
</feature>
<dbReference type="EMBL" id="JBHTEK010000001">
    <property type="protein sequence ID" value="MFC7669697.1"/>
    <property type="molecule type" value="Genomic_DNA"/>
</dbReference>
<dbReference type="PANTHER" id="PTHR23514:SF13">
    <property type="entry name" value="INNER MEMBRANE PROTEIN YBJJ"/>
    <property type="match status" value="1"/>
</dbReference>
<evidence type="ECO:0000256" key="1">
    <source>
        <dbReference type="ARBA" id="ARBA00004141"/>
    </source>
</evidence>
<feature type="transmembrane region" description="Helical" evidence="5">
    <location>
        <begin position="49"/>
        <end position="69"/>
    </location>
</feature>
<evidence type="ECO:0000313" key="8">
    <source>
        <dbReference type="Proteomes" id="UP001596513"/>
    </source>
</evidence>
<keyword evidence="4 5" id="KW-0472">Membrane</keyword>
<dbReference type="PANTHER" id="PTHR23514">
    <property type="entry name" value="BYPASS OF STOP CODON PROTEIN 6"/>
    <property type="match status" value="1"/>
</dbReference>
<gene>
    <name evidence="7" type="ORF">ACFQT0_21760</name>
</gene>
<evidence type="ECO:0000256" key="2">
    <source>
        <dbReference type="ARBA" id="ARBA00022692"/>
    </source>
</evidence>
<evidence type="ECO:0000256" key="3">
    <source>
        <dbReference type="ARBA" id="ARBA00022989"/>
    </source>
</evidence>
<dbReference type="InterPro" id="IPR011701">
    <property type="entry name" value="MFS"/>
</dbReference>
<dbReference type="RefSeq" id="WP_380205184.1">
    <property type="nucleotide sequence ID" value="NZ_JBHTEK010000001.1"/>
</dbReference>
<reference evidence="8" key="1">
    <citation type="journal article" date="2019" name="Int. J. Syst. Evol. Microbiol.">
        <title>The Global Catalogue of Microorganisms (GCM) 10K type strain sequencing project: providing services to taxonomists for standard genome sequencing and annotation.</title>
        <authorList>
            <consortium name="The Broad Institute Genomics Platform"/>
            <consortium name="The Broad Institute Genome Sequencing Center for Infectious Disease"/>
            <person name="Wu L."/>
            <person name="Ma J."/>
        </authorList>
    </citation>
    <scope>NUCLEOTIDE SEQUENCE [LARGE SCALE GENOMIC DNA]</scope>
    <source>
        <strain evidence="8">JCM 19635</strain>
    </source>
</reference>
<keyword evidence="3 5" id="KW-1133">Transmembrane helix</keyword>
<feature type="transmembrane region" description="Helical" evidence="5">
    <location>
        <begin position="275"/>
        <end position="293"/>
    </location>
</feature>
<accession>A0ABW2UBB1</accession>
<evidence type="ECO:0000259" key="6">
    <source>
        <dbReference type="PROSITE" id="PS50850"/>
    </source>
</evidence>
<organism evidence="7 8">
    <name type="scientific">Hymenobacter humi</name>
    <dbReference type="NCBI Taxonomy" id="1411620"/>
    <lineage>
        <taxon>Bacteria</taxon>
        <taxon>Pseudomonadati</taxon>
        <taxon>Bacteroidota</taxon>
        <taxon>Cytophagia</taxon>
        <taxon>Cytophagales</taxon>
        <taxon>Hymenobacteraceae</taxon>
        <taxon>Hymenobacter</taxon>
    </lineage>
</organism>
<evidence type="ECO:0000256" key="4">
    <source>
        <dbReference type="ARBA" id="ARBA00023136"/>
    </source>
</evidence>
<evidence type="ECO:0000256" key="5">
    <source>
        <dbReference type="SAM" id="Phobius"/>
    </source>
</evidence>
<dbReference type="SUPFAM" id="SSF103473">
    <property type="entry name" value="MFS general substrate transporter"/>
    <property type="match status" value="1"/>
</dbReference>
<dbReference type="Pfam" id="PF07690">
    <property type="entry name" value="MFS_1"/>
    <property type="match status" value="1"/>
</dbReference>
<dbReference type="CDD" id="cd17393">
    <property type="entry name" value="MFS_MosC_like"/>
    <property type="match status" value="1"/>
</dbReference>
<dbReference type="PROSITE" id="PS50850">
    <property type="entry name" value="MFS"/>
    <property type="match status" value="1"/>
</dbReference>
<protein>
    <submittedName>
        <fullName evidence="7">MFS transporter</fullName>
    </submittedName>
</protein>
<feature type="transmembrane region" description="Helical" evidence="5">
    <location>
        <begin position="247"/>
        <end position="263"/>
    </location>
</feature>
<feature type="transmembrane region" description="Helical" evidence="5">
    <location>
        <begin position="327"/>
        <end position="347"/>
    </location>
</feature>
<dbReference type="InterPro" id="IPR036259">
    <property type="entry name" value="MFS_trans_sf"/>
</dbReference>
<dbReference type="InterPro" id="IPR051788">
    <property type="entry name" value="MFS_Transporter"/>
</dbReference>
<comment type="subcellular location">
    <subcellularLocation>
        <location evidence="1">Membrane</location>
        <topology evidence="1">Multi-pass membrane protein</topology>
    </subcellularLocation>
</comment>
<name>A0ABW2UBB1_9BACT</name>
<feature type="transmembrane region" description="Helical" evidence="5">
    <location>
        <begin position="359"/>
        <end position="378"/>
    </location>
</feature>
<feature type="transmembrane region" description="Helical" evidence="5">
    <location>
        <begin position="81"/>
        <end position="99"/>
    </location>
</feature>
<sequence length="388" mass="40888">MSQVLVAPRVPPTRARIAIALFFFVSGFGFATWASRIPTIQHRLGLNEAQLGAVLLALPAGLMLTLTVTGKLLQRFSSRQVMMAGAVLYNLALGLLGFAEHTWQLAVLLFCFGCSRNLLNLSVNAQSVGLQALYDRSIIATFHGIWSVAGFAAAGLGGLLIRNDVPISFHFVSVSVVLTGLALAFFPGSLALPPAPAAKSPFSWPDKTVLKFGLITFASMACEGTFYDWSGVYFAQAVHAPKSIAPLGFPLFMVAMTTGRFLGDWLVGRFGIKPILLASGVLMSTGLLLAAAFPTPLWAGLGFVLGGFGVSCVVPLVFSLVGKANPLGAGAAIASVSTVSYFGFLLVPPLVGFVAKAASLRWSFALVALLGGLVIWLVPKLREEAKEA</sequence>
<dbReference type="InterPro" id="IPR020846">
    <property type="entry name" value="MFS_dom"/>
</dbReference>
<evidence type="ECO:0000313" key="7">
    <source>
        <dbReference type="EMBL" id="MFC7669697.1"/>
    </source>
</evidence>